<dbReference type="InterPro" id="IPR035965">
    <property type="entry name" value="PAS-like_dom_sf"/>
</dbReference>
<dbReference type="PROSITE" id="PS50123">
    <property type="entry name" value="CHER"/>
    <property type="match status" value="1"/>
</dbReference>
<dbReference type="InterPro" id="IPR050903">
    <property type="entry name" value="Bact_Chemotaxis_MeTrfase"/>
</dbReference>
<dbReference type="Pfam" id="PF03705">
    <property type="entry name" value="CheR_N"/>
    <property type="match status" value="1"/>
</dbReference>
<dbReference type="SMART" id="SM00138">
    <property type="entry name" value="MeTrc"/>
    <property type="match status" value="1"/>
</dbReference>
<feature type="domain" description="CheR-type methyltransferase" evidence="5">
    <location>
        <begin position="134"/>
        <end position="386"/>
    </location>
</feature>
<dbReference type="InterPro" id="IPR013656">
    <property type="entry name" value="PAS_4"/>
</dbReference>
<dbReference type="PANTHER" id="PTHR24422">
    <property type="entry name" value="CHEMOTAXIS PROTEIN METHYLTRANSFERASE"/>
    <property type="match status" value="1"/>
</dbReference>
<dbReference type="Gene3D" id="3.40.50.150">
    <property type="entry name" value="Vaccinia Virus protein VP39"/>
    <property type="match status" value="1"/>
</dbReference>
<dbReference type="PROSITE" id="PS50122">
    <property type="entry name" value="CHEB"/>
    <property type="match status" value="1"/>
</dbReference>
<dbReference type="GO" id="GO:0005737">
    <property type="term" value="C:cytoplasm"/>
    <property type="evidence" value="ECO:0007669"/>
    <property type="project" value="InterPro"/>
</dbReference>
<feature type="domain" description="PAS" evidence="3">
    <location>
        <begin position="785"/>
        <end position="859"/>
    </location>
</feature>
<dbReference type="InterPro" id="IPR022642">
    <property type="entry name" value="CheR_C"/>
</dbReference>
<dbReference type="GO" id="GO:0008757">
    <property type="term" value="F:S-adenosylmethionine-dependent methyltransferase activity"/>
    <property type="evidence" value="ECO:0007669"/>
    <property type="project" value="InterPro"/>
</dbReference>
<evidence type="ECO:0000259" key="3">
    <source>
        <dbReference type="PROSITE" id="PS50112"/>
    </source>
</evidence>
<dbReference type="PRINTS" id="PR00996">
    <property type="entry name" value="CHERMTFRASE"/>
</dbReference>
<dbReference type="SUPFAM" id="SSF55785">
    <property type="entry name" value="PYP-like sensor domain (PAS domain)"/>
    <property type="match status" value="2"/>
</dbReference>
<feature type="compositionally biased region" description="Low complexity" evidence="2">
    <location>
        <begin position="614"/>
        <end position="627"/>
    </location>
</feature>
<reference evidence="6 7" key="1">
    <citation type="submission" date="2016-12" db="EMBL/GenBank/DDBJ databases">
        <authorList>
            <person name="Song W.-J."/>
            <person name="Kurnit D.M."/>
        </authorList>
    </citation>
    <scope>NUCLEOTIDE SEQUENCE [LARGE SCALE GENOMIC DNA]</scope>
    <source>
        <strain evidence="6 7">DSM 18488</strain>
    </source>
</reference>
<dbReference type="Proteomes" id="UP000184603">
    <property type="component" value="Unassembled WGS sequence"/>
</dbReference>
<evidence type="ECO:0000256" key="2">
    <source>
        <dbReference type="SAM" id="MobiDB-lite"/>
    </source>
</evidence>
<evidence type="ECO:0000313" key="6">
    <source>
        <dbReference type="EMBL" id="SHO47739.1"/>
    </source>
</evidence>
<sequence>MSKIYLWPQCKASRSGHFARGSITNDCLTLSGLDEKTLAQNLIDTFLSSLANDRAEQAIGIILSGTGSDGTRGVRNLKSRGSLILVQEPSTAKYESMPQSAVDTGLVDYILPPEKMPLQIVRYVNNGRNVLISGHQKDMEHADEIVIRIIEILRSAIDHDFSRYKKNTIIRRIERRMAVLGLTSSEQYMSVLENSKHETSILFKELLIGVTSFFRDSEAYAILKDKYLPELLREREQDKSIRVWIPACSTGEEAYSVAIMLSECVKQLDKHYDIQIFATDLDARAIETARAGLYPESISGHVSPERLNAFFDKKDNAYQVKKSLREMITFAQQNIIKDPPFTKIDILCCRNLLIYFSSELQKQLIPLFHYSLNKSGILFIGTSETIGIFHDLFSSLDKKYKIFKKIDAAPFPHPLLQFPNSNPVPRMRDKKISKSSQPLKNTSTAKMLKMILAQSDITSCVITDDAAEIQFIHGRTSQYLELAEGKASMNLLKMARHDIRQGLAKAYHTAKGEGHECRTEVLCRQADNIREQVNIVVRPLTDSEFGKGLMLVIFETVVIESAKDNGEIPALPQVNSNSDEAKRLKEKLRITQKNLKTTIEELELSNEELKSTNEELQSTNEELQSSNEELETSKEELQSLNEESVTVNTELQKRIEELVTANDDIQHLLESTSVASIFLDNQFNIRRFTTSVRNIFPLTDSDVGRPIAHFACSLENANILSHAKSVQKSLQTKTIHLPDQKGNIYRMRLRPFRTVNNVIDGIVITFEDITELNHLKEKSSRLKENTNRLAVVVKDAYDAVTLQDPDGNILAWNNAAEQLYGIAEQNALKMNIRQVIPQHLHGNTHELYRKLQHEDVRALPVERIGNNGQHILVALTVTRLLDQHGKVQYLATTEKCLKTLST</sequence>
<organism evidence="6 7">
    <name type="scientific">Desulfopila aestuarii DSM 18488</name>
    <dbReference type="NCBI Taxonomy" id="1121416"/>
    <lineage>
        <taxon>Bacteria</taxon>
        <taxon>Pseudomonadati</taxon>
        <taxon>Thermodesulfobacteriota</taxon>
        <taxon>Desulfobulbia</taxon>
        <taxon>Desulfobulbales</taxon>
        <taxon>Desulfocapsaceae</taxon>
        <taxon>Desulfopila</taxon>
    </lineage>
</organism>
<dbReference type="RefSeq" id="WP_159441273.1">
    <property type="nucleotide sequence ID" value="NZ_FRFE01000008.1"/>
</dbReference>
<accession>A0A1M7Y5H0</accession>
<dbReference type="Pfam" id="PF01339">
    <property type="entry name" value="CheB_methylest"/>
    <property type="match status" value="1"/>
</dbReference>
<dbReference type="SUPFAM" id="SSF53335">
    <property type="entry name" value="S-adenosyl-L-methionine-dependent methyltransferases"/>
    <property type="match status" value="1"/>
</dbReference>
<dbReference type="Pfam" id="PF13596">
    <property type="entry name" value="PAS_10"/>
    <property type="match status" value="1"/>
</dbReference>
<dbReference type="SMART" id="SM00091">
    <property type="entry name" value="PAS"/>
    <property type="match status" value="2"/>
</dbReference>
<dbReference type="GO" id="GO:0006935">
    <property type="term" value="P:chemotaxis"/>
    <property type="evidence" value="ECO:0007669"/>
    <property type="project" value="InterPro"/>
</dbReference>
<proteinExistence type="predicted"/>
<dbReference type="InterPro" id="IPR029063">
    <property type="entry name" value="SAM-dependent_MTases_sf"/>
</dbReference>
<dbReference type="SUPFAM" id="SSF47757">
    <property type="entry name" value="Chemotaxis receptor methyltransferase CheR, N-terminal domain"/>
    <property type="match status" value="1"/>
</dbReference>
<dbReference type="SUPFAM" id="SSF52738">
    <property type="entry name" value="Methylesterase CheB, C-terminal domain"/>
    <property type="match status" value="1"/>
</dbReference>
<feature type="region of interest" description="Disordered" evidence="2">
    <location>
        <begin position="606"/>
        <end position="645"/>
    </location>
</feature>
<evidence type="ECO:0000313" key="7">
    <source>
        <dbReference type="Proteomes" id="UP000184603"/>
    </source>
</evidence>
<dbReference type="Pfam" id="PF08448">
    <property type="entry name" value="PAS_4"/>
    <property type="match status" value="1"/>
</dbReference>
<protein>
    <submittedName>
        <fullName evidence="6">Two-component system, chemotaxis family, CheB/CheR fusion protein</fullName>
    </submittedName>
</protein>
<keyword evidence="7" id="KW-1185">Reference proteome</keyword>
<dbReference type="EMBL" id="FRFE01000008">
    <property type="protein sequence ID" value="SHO47739.1"/>
    <property type="molecule type" value="Genomic_DNA"/>
</dbReference>
<gene>
    <name evidence="6" type="ORF">SAMN02745220_01946</name>
</gene>
<dbReference type="InterPro" id="IPR022641">
    <property type="entry name" value="CheR_N"/>
</dbReference>
<dbReference type="Pfam" id="PF01739">
    <property type="entry name" value="CheR"/>
    <property type="match status" value="1"/>
</dbReference>
<dbReference type="GO" id="GO:0008984">
    <property type="term" value="F:protein-glutamate methylesterase activity"/>
    <property type="evidence" value="ECO:0007669"/>
    <property type="project" value="InterPro"/>
</dbReference>
<dbReference type="InterPro" id="IPR000014">
    <property type="entry name" value="PAS"/>
</dbReference>
<dbReference type="InterPro" id="IPR035909">
    <property type="entry name" value="CheB_C"/>
</dbReference>
<dbReference type="CDD" id="cd00130">
    <property type="entry name" value="PAS"/>
    <property type="match status" value="1"/>
</dbReference>
<dbReference type="STRING" id="1121416.SAMN02745220_01946"/>
<dbReference type="AlphaFoldDB" id="A0A1M7Y5H0"/>
<dbReference type="Gene3D" id="3.30.450.20">
    <property type="entry name" value="PAS domain"/>
    <property type="match status" value="2"/>
</dbReference>
<evidence type="ECO:0000259" key="5">
    <source>
        <dbReference type="PROSITE" id="PS50123"/>
    </source>
</evidence>
<dbReference type="Gene3D" id="3.40.50.180">
    <property type="entry name" value="Methylesterase CheB, C-terminal domain"/>
    <property type="match status" value="1"/>
</dbReference>
<dbReference type="PANTHER" id="PTHR24422:SF27">
    <property type="entry name" value="PROTEIN-GLUTAMATE O-METHYLTRANSFERASE"/>
    <property type="match status" value="1"/>
</dbReference>
<evidence type="ECO:0000259" key="4">
    <source>
        <dbReference type="PROSITE" id="PS50122"/>
    </source>
</evidence>
<dbReference type="OrthoDB" id="9786165at2"/>
<dbReference type="InterPro" id="IPR000780">
    <property type="entry name" value="CheR_MeTrfase"/>
</dbReference>
<evidence type="ECO:0000256" key="1">
    <source>
        <dbReference type="PROSITE-ProRule" id="PRU00050"/>
    </source>
</evidence>
<name>A0A1M7Y5H0_9BACT</name>
<dbReference type="PROSITE" id="PS50112">
    <property type="entry name" value="PAS"/>
    <property type="match status" value="1"/>
</dbReference>
<comment type="caution">
    <text evidence="1">Lacks conserved residue(s) required for the propagation of feature annotation.</text>
</comment>
<dbReference type="GO" id="GO:0000156">
    <property type="term" value="F:phosphorelay response regulator activity"/>
    <property type="evidence" value="ECO:0007669"/>
    <property type="project" value="InterPro"/>
</dbReference>
<feature type="domain" description="CheB-type methylesterase" evidence="4">
    <location>
        <begin position="44"/>
        <end position="127"/>
    </location>
</feature>
<dbReference type="InterPro" id="IPR000673">
    <property type="entry name" value="Sig_transdc_resp-reg_Me-estase"/>
</dbReference>
<dbReference type="NCBIfam" id="TIGR00229">
    <property type="entry name" value="sensory_box"/>
    <property type="match status" value="1"/>
</dbReference>